<name>A0ACC2KQ56_PERAE</name>
<dbReference type="EMBL" id="CM056818">
    <property type="protein sequence ID" value="KAJ8623251.1"/>
    <property type="molecule type" value="Genomic_DNA"/>
</dbReference>
<keyword evidence="2" id="KW-1185">Reference proteome</keyword>
<gene>
    <name evidence="1" type="ORF">MRB53_031780</name>
</gene>
<organism evidence="1 2">
    <name type="scientific">Persea americana</name>
    <name type="common">Avocado</name>
    <dbReference type="NCBI Taxonomy" id="3435"/>
    <lineage>
        <taxon>Eukaryota</taxon>
        <taxon>Viridiplantae</taxon>
        <taxon>Streptophyta</taxon>
        <taxon>Embryophyta</taxon>
        <taxon>Tracheophyta</taxon>
        <taxon>Spermatophyta</taxon>
        <taxon>Magnoliopsida</taxon>
        <taxon>Magnoliidae</taxon>
        <taxon>Laurales</taxon>
        <taxon>Lauraceae</taxon>
        <taxon>Persea</taxon>
    </lineage>
</organism>
<comment type="caution">
    <text evidence="1">The sequence shown here is derived from an EMBL/GenBank/DDBJ whole genome shotgun (WGS) entry which is preliminary data.</text>
</comment>
<sequence>MATQERLAKIGREAFDLLEGHQLAPKKRPAFPVQPYPPAPPRDRTVLPAPLRNGAIAMDGSTEFNTYTHKRHMNGRPIRRGDTAGADVDRNGFLFFQSPPKREKRLKSGRRTENSFRTFIIWFFSLSPFANRSSLSLPGGRPTVIAHLSRAQSPDGPSSLSLTIVSSSSPSRKKFTGTAAGTFSFSATSQEISLRGSIPLLETSCGILLEELEERFDIECIIRCCRPKCCLLQNCRTAPIAAVSLLQDKRIQMRRTD</sequence>
<protein>
    <submittedName>
        <fullName evidence="1">Uncharacterized protein</fullName>
    </submittedName>
</protein>
<evidence type="ECO:0000313" key="2">
    <source>
        <dbReference type="Proteomes" id="UP001234297"/>
    </source>
</evidence>
<reference evidence="1 2" key="1">
    <citation type="journal article" date="2022" name="Hortic Res">
        <title>A haplotype resolved chromosomal level avocado genome allows analysis of novel avocado genes.</title>
        <authorList>
            <person name="Nath O."/>
            <person name="Fletcher S.J."/>
            <person name="Hayward A."/>
            <person name="Shaw L.M."/>
            <person name="Masouleh A.K."/>
            <person name="Furtado A."/>
            <person name="Henry R.J."/>
            <person name="Mitter N."/>
        </authorList>
    </citation>
    <scope>NUCLEOTIDE SEQUENCE [LARGE SCALE GENOMIC DNA]</scope>
    <source>
        <strain evidence="2">cv. Hass</strain>
    </source>
</reference>
<proteinExistence type="predicted"/>
<accession>A0ACC2KQ56</accession>
<evidence type="ECO:0000313" key="1">
    <source>
        <dbReference type="EMBL" id="KAJ8623251.1"/>
    </source>
</evidence>
<dbReference type="Proteomes" id="UP001234297">
    <property type="component" value="Chromosome 10"/>
</dbReference>